<organism evidence="2 3">
    <name type="scientific">Cupriavidus taiwanensis</name>
    <dbReference type="NCBI Taxonomy" id="164546"/>
    <lineage>
        <taxon>Bacteria</taxon>
        <taxon>Pseudomonadati</taxon>
        <taxon>Pseudomonadota</taxon>
        <taxon>Betaproteobacteria</taxon>
        <taxon>Burkholderiales</taxon>
        <taxon>Burkholderiaceae</taxon>
        <taxon>Cupriavidus</taxon>
    </lineage>
</organism>
<comment type="caution">
    <text evidence="2">The sequence shown here is derived from an EMBL/GenBank/DDBJ whole genome shotgun (WGS) entry which is preliminary data.</text>
</comment>
<dbReference type="AlphaFoldDB" id="A0A976AD57"/>
<feature type="compositionally biased region" description="Basic and acidic residues" evidence="1">
    <location>
        <begin position="28"/>
        <end position="44"/>
    </location>
</feature>
<gene>
    <name evidence="2" type="ORF">CBM2589_P80016</name>
</gene>
<dbReference type="Proteomes" id="UP000256297">
    <property type="component" value="Plasmid CBM2589_p"/>
</dbReference>
<name>A0A976AD57_9BURK</name>
<sequence length="451" mass="48706">MSIMLPPNEMCRRSAAGKRKGKPNGLPCERRHEAGRLRKDVRGDGGHLFTERERIDQRRTQLYHELPHVLRTLGPAAPEGGRSKSLELRCPFIAVQRQAGNEVSVLALEIVVLVRWLRTCAVHRQGISVASVRVVGEVGNICTNTLVPFQGVGGLIGQFQSRHRAVGTVQQRGNVDFCVKRDEPLHLAHRLAAVIDTADLDFLLGHPELDAHQPATGHRNSLHGGVSLLQDVNRGRGHFDETKARCARHGEIETGREVAMSALVLRAFLRVTNAIRDILVLTQDDGAAAPHALGAVGAGVTHRWRVHLAVAPTVGAILGEVLSTAVRPCHELVGHVAQPVVEREHHGKAPEAMSIAVVAVLAVAPHDVLGQRRVGEVRGTAGEPRNVLRHHRHLDAGRPGDLGRNTLEALASSQAGIVDPHGFGLLARGLGQDLDAGPDLADDRRPHGPLF</sequence>
<evidence type="ECO:0000313" key="3">
    <source>
        <dbReference type="Proteomes" id="UP000256297"/>
    </source>
</evidence>
<accession>A0A976AD57</accession>
<evidence type="ECO:0000313" key="2">
    <source>
        <dbReference type="EMBL" id="SOY77367.1"/>
    </source>
</evidence>
<geneLocation type="plasmid" evidence="3">
    <name>cbm2589_p</name>
</geneLocation>
<proteinExistence type="predicted"/>
<evidence type="ECO:0000256" key="1">
    <source>
        <dbReference type="SAM" id="MobiDB-lite"/>
    </source>
</evidence>
<reference evidence="2 3" key="1">
    <citation type="submission" date="2018-01" db="EMBL/GenBank/DDBJ databases">
        <authorList>
            <person name="Clerissi C."/>
        </authorList>
    </citation>
    <scope>NUCLEOTIDE SEQUENCE [LARGE SCALE GENOMIC DNA]</scope>
    <source>
        <strain evidence="2">Cupriavidus taiwanensis STM 3521</strain>
        <plasmid evidence="3">cbm2589_p</plasmid>
    </source>
</reference>
<dbReference type="EMBL" id="OFSP01000076">
    <property type="protein sequence ID" value="SOY77367.1"/>
    <property type="molecule type" value="Genomic_DNA"/>
</dbReference>
<protein>
    <submittedName>
        <fullName evidence="2">Uncharacterized protein</fullName>
    </submittedName>
</protein>
<feature type="region of interest" description="Disordered" evidence="1">
    <location>
        <begin position="1"/>
        <end position="44"/>
    </location>
</feature>